<accession>A0A3P1VAH6</accession>
<reference evidence="1 2" key="1">
    <citation type="submission" date="2018-11" db="EMBL/GenBank/DDBJ databases">
        <title>Genomes From Bacteria Associated with the Canine Oral Cavity: a Test Case for Automated Genome-Based Taxonomic Assignment.</title>
        <authorList>
            <person name="Coil D.A."/>
            <person name="Jospin G."/>
            <person name="Darling A.E."/>
            <person name="Wallis C."/>
            <person name="Davis I.J."/>
            <person name="Harris S."/>
            <person name="Eisen J.A."/>
            <person name="Holcombe L.J."/>
            <person name="O'Flynn C."/>
        </authorList>
    </citation>
    <scope>NUCLEOTIDE SEQUENCE [LARGE SCALE GENOMIC DNA]</scope>
    <source>
        <strain evidence="1 2">OH4621_COT-116</strain>
    </source>
</reference>
<evidence type="ECO:0000313" key="1">
    <source>
        <dbReference type="EMBL" id="RRD30500.1"/>
    </source>
</evidence>
<protein>
    <submittedName>
        <fullName evidence="1">Histidine phosphatase family protein</fullName>
    </submittedName>
</protein>
<dbReference type="Proteomes" id="UP000281771">
    <property type="component" value="Unassembled WGS sequence"/>
</dbReference>
<dbReference type="AlphaFoldDB" id="A0A3P1VAH6"/>
<comment type="caution">
    <text evidence="1">The sequence shown here is derived from an EMBL/GenBank/DDBJ whole genome shotgun (WGS) entry which is preliminary data.</text>
</comment>
<dbReference type="InterPro" id="IPR050275">
    <property type="entry name" value="PGM_Phosphatase"/>
</dbReference>
<dbReference type="RefSeq" id="WP_124777504.1">
    <property type="nucleotide sequence ID" value="NZ_RQZA01000007.1"/>
</dbReference>
<dbReference type="SUPFAM" id="SSF53254">
    <property type="entry name" value="Phosphoglycerate mutase-like"/>
    <property type="match status" value="1"/>
</dbReference>
<dbReference type="InterPro" id="IPR029033">
    <property type="entry name" value="His_PPase_superfam"/>
</dbReference>
<dbReference type="PANTHER" id="PTHR48100:SF59">
    <property type="entry name" value="ADENOSYLCOBALAMIN_ALPHA-RIBAZOLE PHOSPHATASE"/>
    <property type="match status" value="1"/>
</dbReference>
<sequence>MTILYFIRHAEPNYKNHDDFTRELTHKGLQSSKEIVNLFDKIQIDAFYSSPYIRSVDTIRPLAESRGQVIHRVADFRERKITDYWIEDFTDFTERQWADFNYHLSGGESLAQVQKRNIEALQNLLNQHEDETIIIGTHGTALSTVINYYNSNFQLKDFQRVKNLFPWIVKFTFQETTCLTIDEIY</sequence>
<keyword evidence="2" id="KW-1185">Reference proteome</keyword>
<dbReference type="EMBL" id="RQZA01000007">
    <property type="protein sequence ID" value="RRD30500.1"/>
    <property type="molecule type" value="Genomic_DNA"/>
</dbReference>
<dbReference type="STRING" id="1123309.GCA_000377005_00616"/>
<evidence type="ECO:0000313" key="2">
    <source>
        <dbReference type="Proteomes" id="UP000281771"/>
    </source>
</evidence>
<dbReference type="GO" id="GO:0016791">
    <property type="term" value="F:phosphatase activity"/>
    <property type="evidence" value="ECO:0007669"/>
    <property type="project" value="TreeGrafter"/>
</dbReference>
<dbReference type="InterPro" id="IPR013078">
    <property type="entry name" value="His_Pase_superF_clade-1"/>
</dbReference>
<proteinExistence type="predicted"/>
<dbReference type="PANTHER" id="PTHR48100">
    <property type="entry name" value="BROAD-SPECIFICITY PHOSPHATASE YOR283W-RELATED"/>
    <property type="match status" value="1"/>
</dbReference>
<organism evidence="1 2">
    <name type="scientific">Streptococcus minor</name>
    <dbReference type="NCBI Taxonomy" id="229549"/>
    <lineage>
        <taxon>Bacteria</taxon>
        <taxon>Bacillati</taxon>
        <taxon>Bacillota</taxon>
        <taxon>Bacilli</taxon>
        <taxon>Lactobacillales</taxon>
        <taxon>Streptococcaceae</taxon>
        <taxon>Streptococcus</taxon>
    </lineage>
</organism>
<dbReference type="GO" id="GO:0005737">
    <property type="term" value="C:cytoplasm"/>
    <property type="evidence" value="ECO:0007669"/>
    <property type="project" value="TreeGrafter"/>
</dbReference>
<name>A0A3P1VAH6_9STRE</name>
<dbReference type="Gene3D" id="3.40.50.1240">
    <property type="entry name" value="Phosphoglycerate mutase-like"/>
    <property type="match status" value="1"/>
</dbReference>
<dbReference type="Pfam" id="PF00300">
    <property type="entry name" value="His_Phos_1"/>
    <property type="match status" value="1"/>
</dbReference>
<dbReference type="CDD" id="cd07067">
    <property type="entry name" value="HP_PGM_like"/>
    <property type="match status" value="1"/>
</dbReference>
<gene>
    <name evidence="1" type="ORF">EII38_07790</name>
</gene>